<dbReference type="InterPro" id="IPR020892">
    <property type="entry name" value="Cyclophilin-type_PPIase_CS"/>
</dbReference>
<keyword evidence="11" id="KW-1185">Reference proteome</keyword>
<evidence type="ECO:0000256" key="1">
    <source>
        <dbReference type="ARBA" id="ARBA00000971"/>
    </source>
</evidence>
<dbReference type="AlphaFoldDB" id="A0A0L0DFL5"/>
<keyword evidence="5" id="KW-0697">Rotamase</keyword>
<dbReference type="eggNOG" id="KOG0882">
    <property type="taxonomic scope" value="Eukaryota"/>
</dbReference>
<evidence type="ECO:0000256" key="5">
    <source>
        <dbReference type="ARBA" id="ARBA00023110"/>
    </source>
</evidence>
<dbReference type="SMART" id="SM00320">
    <property type="entry name" value="WD40"/>
    <property type="match status" value="4"/>
</dbReference>
<name>A0A0L0DFL5_THETB</name>
<feature type="domain" description="PPIase cyclophilin-type" evidence="9">
    <location>
        <begin position="506"/>
        <end position="653"/>
    </location>
</feature>
<accession>A0A0L0DFL5</accession>
<dbReference type="InterPro" id="IPR001680">
    <property type="entry name" value="WD40_rpt"/>
</dbReference>
<evidence type="ECO:0000256" key="4">
    <source>
        <dbReference type="ARBA" id="ARBA00022737"/>
    </source>
</evidence>
<dbReference type="GO" id="GO:0003755">
    <property type="term" value="F:peptidyl-prolyl cis-trans isomerase activity"/>
    <property type="evidence" value="ECO:0007669"/>
    <property type="project" value="UniProtKB-KW"/>
</dbReference>
<dbReference type="PRINTS" id="PR00153">
    <property type="entry name" value="CSAPPISMRASE"/>
</dbReference>
<feature type="repeat" description="WD" evidence="7">
    <location>
        <begin position="59"/>
        <end position="89"/>
    </location>
</feature>
<dbReference type="Pfam" id="PF00400">
    <property type="entry name" value="WD40"/>
    <property type="match status" value="1"/>
</dbReference>
<dbReference type="Pfam" id="PF00160">
    <property type="entry name" value="Pro_isomerase"/>
    <property type="match status" value="1"/>
</dbReference>
<dbReference type="SUPFAM" id="SSF50978">
    <property type="entry name" value="WD40 repeat-like"/>
    <property type="match status" value="1"/>
</dbReference>
<feature type="compositionally biased region" description="Low complexity" evidence="8">
    <location>
        <begin position="21"/>
        <end position="42"/>
    </location>
</feature>
<dbReference type="OMA" id="GMVEYWR"/>
<keyword evidence="6 10" id="KW-0413">Isomerase</keyword>
<dbReference type="InterPro" id="IPR002130">
    <property type="entry name" value="Cyclophilin-type_PPIase_dom"/>
</dbReference>
<dbReference type="PROSITE" id="PS50072">
    <property type="entry name" value="CSA_PPIASE_2"/>
    <property type="match status" value="1"/>
</dbReference>
<evidence type="ECO:0000256" key="6">
    <source>
        <dbReference type="ARBA" id="ARBA00023235"/>
    </source>
</evidence>
<proteinExistence type="predicted"/>
<dbReference type="Proteomes" id="UP000054408">
    <property type="component" value="Unassembled WGS sequence"/>
</dbReference>
<evidence type="ECO:0000256" key="8">
    <source>
        <dbReference type="SAM" id="MobiDB-lite"/>
    </source>
</evidence>
<gene>
    <name evidence="10" type="ORF">AMSG_07210</name>
</gene>
<dbReference type="RefSeq" id="XP_013756652.1">
    <property type="nucleotide sequence ID" value="XM_013901198.1"/>
</dbReference>
<dbReference type="InterPro" id="IPR044666">
    <property type="entry name" value="Cyclophilin_A-like"/>
</dbReference>
<sequence length="655" mass="69176">MATRADPSACCAATPVMSRKSSTSATTATPSTSTTTTSSSAPGSEALARLPKATMYERSYMHRTPVAALAVSHTDYLITASQDGVVKFWYKTPAGIEFVKQYKALSASLRALAVSVCGRRLVVVGESAEHAHGHVVKLFDIVNFDMIAIVKLPFVVLTAAFVSPLLAGSPVLALADVNAAEPGVWLLDPAAPDPLASLHRLRLPHTAPITALAYNAAFDAVVSVDMAGGIETWSPVDGATPDYLDYELKSDTALYALADAGAVATSLAVSPNGKLFAIMASDRHVRVFRFLSGKLYREYDESLAVVARAQQTPASPYVLDNIDFGRRFALEKALDNEAAAAAAALAAAVAAGDSLPPPGPPPSNAVFDASSRFLLYPTLAGVKVVNLRSNRVERLLGKVESSERFLALTLFQGAPKLVRIGAGSSAMATVRNDDDAHEDPTLFAAAYGKPRFYLFTSREPVLDTDDADDARDVFNEKPTREELVTVVGAAGQATGSAAGPAAVVLHTTMGDVHLELYPDAAPKAVKNFTTHCADGYYDGVVFHRVIKSFMIQTGDPDGDGTGGESIWGADFADEFVPTLKHDAPGVLSMANAGPNTNASQFFITTVPTPWLDGKHTIFGRVTKGLDVVLAIEKVPVDDSSRPLNPISIVSTTIPS</sequence>
<dbReference type="InterPro" id="IPR036322">
    <property type="entry name" value="WD40_repeat_dom_sf"/>
</dbReference>
<dbReference type="EMBL" id="GL349463">
    <property type="protein sequence ID" value="KNC50956.1"/>
    <property type="molecule type" value="Genomic_DNA"/>
</dbReference>
<dbReference type="PANTHER" id="PTHR45625:SF4">
    <property type="entry name" value="PEPTIDYLPROLYL ISOMERASE DOMAIN AND WD REPEAT-CONTAINING PROTEIN 1"/>
    <property type="match status" value="1"/>
</dbReference>
<dbReference type="PROSITE" id="PS50082">
    <property type="entry name" value="WD_REPEATS_2"/>
    <property type="match status" value="1"/>
</dbReference>
<evidence type="ECO:0000259" key="9">
    <source>
        <dbReference type="PROSITE" id="PS50072"/>
    </source>
</evidence>
<dbReference type="GO" id="GO:0005634">
    <property type="term" value="C:nucleus"/>
    <property type="evidence" value="ECO:0007669"/>
    <property type="project" value="UniProtKB-ARBA"/>
</dbReference>
<dbReference type="InterPro" id="IPR015943">
    <property type="entry name" value="WD40/YVTN_repeat-like_dom_sf"/>
</dbReference>
<keyword evidence="3 7" id="KW-0853">WD repeat</keyword>
<reference evidence="10 11" key="1">
    <citation type="submission" date="2010-05" db="EMBL/GenBank/DDBJ databases">
        <title>The Genome Sequence of Thecamonas trahens ATCC 50062.</title>
        <authorList>
            <consortium name="The Broad Institute Genome Sequencing Platform"/>
            <person name="Russ C."/>
            <person name="Cuomo C."/>
            <person name="Shea T."/>
            <person name="Young S.K."/>
            <person name="Zeng Q."/>
            <person name="Koehrsen M."/>
            <person name="Haas B."/>
            <person name="Borodovsky M."/>
            <person name="Guigo R."/>
            <person name="Alvarado L."/>
            <person name="Berlin A."/>
            <person name="Bochicchio J."/>
            <person name="Borenstein D."/>
            <person name="Chapman S."/>
            <person name="Chen Z."/>
            <person name="Freedman E."/>
            <person name="Gellesch M."/>
            <person name="Goldberg J."/>
            <person name="Griggs A."/>
            <person name="Gujja S."/>
            <person name="Heilman E."/>
            <person name="Heiman D."/>
            <person name="Hepburn T."/>
            <person name="Howarth C."/>
            <person name="Jen D."/>
            <person name="Larson L."/>
            <person name="Mehta T."/>
            <person name="Park D."/>
            <person name="Pearson M."/>
            <person name="Roberts A."/>
            <person name="Saif S."/>
            <person name="Shenoy N."/>
            <person name="Sisk P."/>
            <person name="Stolte C."/>
            <person name="Sykes S."/>
            <person name="Thomson T."/>
            <person name="Walk T."/>
            <person name="White J."/>
            <person name="Yandava C."/>
            <person name="Burger G."/>
            <person name="Gray M.W."/>
            <person name="Holland P.W.H."/>
            <person name="King N."/>
            <person name="Lang F.B.F."/>
            <person name="Roger A.J."/>
            <person name="Ruiz-Trillo I."/>
            <person name="Lander E."/>
            <person name="Nusbaum C."/>
        </authorList>
    </citation>
    <scope>NUCLEOTIDE SEQUENCE [LARGE SCALE GENOMIC DNA]</scope>
    <source>
        <strain evidence="10 11">ATCC 50062</strain>
    </source>
</reference>
<evidence type="ECO:0000256" key="2">
    <source>
        <dbReference type="ARBA" id="ARBA00013194"/>
    </source>
</evidence>
<dbReference type="FunFam" id="2.40.100.10:FF:000003">
    <property type="entry name" value="Peptidylprolyl isomerase domain and WD repeat-containing 1"/>
    <property type="match status" value="1"/>
</dbReference>
<feature type="region of interest" description="Disordered" evidence="8">
    <location>
        <begin position="21"/>
        <end position="44"/>
    </location>
</feature>
<dbReference type="Gene3D" id="2.130.10.10">
    <property type="entry name" value="YVTN repeat-like/Quinoprotein amine dehydrogenase"/>
    <property type="match status" value="1"/>
</dbReference>
<dbReference type="OrthoDB" id="10264753at2759"/>
<keyword evidence="4" id="KW-0677">Repeat</keyword>
<dbReference type="EC" id="5.2.1.8" evidence="2"/>
<dbReference type="Gene3D" id="2.40.100.10">
    <property type="entry name" value="Cyclophilin-like"/>
    <property type="match status" value="1"/>
</dbReference>
<evidence type="ECO:0000313" key="11">
    <source>
        <dbReference type="Proteomes" id="UP000054408"/>
    </source>
</evidence>
<dbReference type="PANTHER" id="PTHR45625">
    <property type="entry name" value="PEPTIDYL-PROLYL CIS-TRANS ISOMERASE-RELATED"/>
    <property type="match status" value="1"/>
</dbReference>
<dbReference type="STRING" id="461836.A0A0L0DFL5"/>
<evidence type="ECO:0000256" key="7">
    <source>
        <dbReference type="PROSITE-ProRule" id="PRU00221"/>
    </source>
</evidence>
<dbReference type="InterPro" id="IPR029000">
    <property type="entry name" value="Cyclophilin-like_dom_sf"/>
</dbReference>
<dbReference type="GeneID" id="25566182"/>
<dbReference type="GO" id="GO:0006457">
    <property type="term" value="P:protein folding"/>
    <property type="evidence" value="ECO:0007669"/>
    <property type="project" value="InterPro"/>
</dbReference>
<dbReference type="SUPFAM" id="SSF50891">
    <property type="entry name" value="Cyclophilin-like"/>
    <property type="match status" value="1"/>
</dbReference>
<protein>
    <recommendedName>
        <fullName evidence="2">peptidylprolyl isomerase</fullName>
        <ecNumber evidence="2">5.2.1.8</ecNumber>
    </recommendedName>
</protein>
<evidence type="ECO:0000256" key="3">
    <source>
        <dbReference type="ARBA" id="ARBA00022574"/>
    </source>
</evidence>
<dbReference type="PROSITE" id="PS00170">
    <property type="entry name" value="CSA_PPIASE_1"/>
    <property type="match status" value="1"/>
</dbReference>
<organism evidence="10 11">
    <name type="scientific">Thecamonas trahens ATCC 50062</name>
    <dbReference type="NCBI Taxonomy" id="461836"/>
    <lineage>
        <taxon>Eukaryota</taxon>
        <taxon>Apusozoa</taxon>
        <taxon>Apusomonadida</taxon>
        <taxon>Apusomonadidae</taxon>
        <taxon>Thecamonas</taxon>
    </lineage>
</organism>
<comment type="catalytic activity">
    <reaction evidence="1">
        <text>[protein]-peptidylproline (omega=180) = [protein]-peptidylproline (omega=0)</text>
        <dbReference type="Rhea" id="RHEA:16237"/>
        <dbReference type="Rhea" id="RHEA-COMP:10747"/>
        <dbReference type="Rhea" id="RHEA-COMP:10748"/>
        <dbReference type="ChEBI" id="CHEBI:83833"/>
        <dbReference type="ChEBI" id="CHEBI:83834"/>
        <dbReference type="EC" id="5.2.1.8"/>
    </reaction>
</comment>
<evidence type="ECO:0000313" key="10">
    <source>
        <dbReference type="EMBL" id="KNC50956.1"/>
    </source>
</evidence>